<sequence>MTIREVPDGSNFVSDAATENTISLTVPNNAGDGISSGDFAVIEWETEWLNDAFYEASIEIAPIV</sequence>
<evidence type="ECO:0000313" key="2">
    <source>
        <dbReference type="Proteomes" id="UP000189370"/>
    </source>
</evidence>
<dbReference type="Proteomes" id="UP000189370">
    <property type="component" value="Unassembled WGS sequence"/>
</dbReference>
<dbReference type="RefSeq" id="WP_076145434.1">
    <property type="nucleotide sequence ID" value="NZ_LWLN01000001.1"/>
</dbReference>
<gene>
    <name evidence="1" type="ORF">A6E15_08175</name>
</gene>
<keyword evidence="2" id="KW-1185">Reference proteome</keyword>
<proteinExistence type="predicted"/>
<evidence type="ECO:0000313" key="1">
    <source>
        <dbReference type="EMBL" id="OLZ40970.1"/>
    </source>
</evidence>
<protein>
    <submittedName>
        <fullName evidence="1">Uncharacterized protein</fullName>
    </submittedName>
</protein>
<name>A0A1S8AW13_9EURY</name>
<dbReference type="EMBL" id="LWLN01000001">
    <property type="protein sequence ID" value="OLZ40970.1"/>
    <property type="molecule type" value="Genomic_DNA"/>
</dbReference>
<comment type="caution">
    <text evidence="1">The sequence shown here is derived from an EMBL/GenBank/DDBJ whole genome shotgun (WGS) entry which is preliminary data.</text>
</comment>
<dbReference type="AlphaFoldDB" id="A0A1S8AW13"/>
<accession>A0A1S8AW13</accession>
<organism evidence="1 2">
    <name type="scientific">Natrinema saccharevitans</name>
    <dbReference type="NCBI Taxonomy" id="301967"/>
    <lineage>
        <taxon>Archaea</taxon>
        <taxon>Methanobacteriati</taxon>
        <taxon>Methanobacteriota</taxon>
        <taxon>Stenosarchaea group</taxon>
        <taxon>Halobacteria</taxon>
        <taxon>Halobacteriales</taxon>
        <taxon>Natrialbaceae</taxon>
        <taxon>Natrinema</taxon>
    </lineage>
</organism>
<reference evidence="2" key="1">
    <citation type="submission" date="2016-04" db="EMBL/GenBank/DDBJ databases">
        <authorList>
            <person name="Chen S.-C."/>
            <person name="Lai M.-C."/>
        </authorList>
    </citation>
    <scope>NUCLEOTIDE SEQUENCE [LARGE SCALE GENOMIC DNA]</scope>
    <source>
        <strain evidence="2">AB14</strain>
    </source>
</reference>